<accession>A0A2W2F0I5</accession>
<keyword evidence="3" id="KW-1185">Reference proteome</keyword>
<evidence type="ECO:0000313" key="3">
    <source>
        <dbReference type="Proteomes" id="UP000248544"/>
    </source>
</evidence>
<dbReference type="Proteomes" id="UP000248544">
    <property type="component" value="Unassembled WGS sequence"/>
</dbReference>
<comment type="caution">
    <text evidence="2">The sequence shown here is derived from an EMBL/GenBank/DDBJ whole genome shotgun (WGS) entry which is preliminary data.</text>
</comment>
<evidence type="ECO:0000256" key="1">
    <source>
        <dbReference type="SAM" id="MobiDB-lite"/>
    </source>
</evidence>
<protein>
    <submittedName>
        <fullName evidence="2">Uncharacterized protein</fullName>
    </submittedName>
</protein>
<evidence type="ECO:0000313" key="2">
    <source>
        <dbReference type="EMBL" id="PZG22749.1"/>
    </source>
</evidence>
<feature type="region of interest" description="Disordered" evidence="1">
    <location>
        <begin position="453"/>
        <end position="474"/>
    </location>
</feature>
<dbReference type="InterPro" id="IPR027417">
    <property type="entry name" value="P-loop_NTPase"/>
</dbReference>
<dbReference type="AlphaFoldDB" id="A0A2W2F0I5"/>
<organism evidence="2 3">
    <name type="scientific">Spongiactinospora gelatinilytica</name>
    <dbReference type="NCBI Taxonomy" id="2666298"/>
    <lineage>
        <taxon>Bacteria</taxon>
        <taxon>Bacillati</taxon>
        <taxon>Actinomycetota</taxon>
        <taxon>Actinomycetes</taxon>
        <taxon>Streptosporangiales</taxon>
        <taxon>Streptosporangiaceae</taxon>
        <taxon>Spongiactinospora</taxon>
    </lineage>
</organism>
<name>A0A2W2F0I5_9ACTN</name>
<reference evidence="2 3" key="1">
    <citation type="submission" date="2018-01" db="EMBL/GenBank/DDBJ databases">
        <title>Draft genome sequence of Sphaerisporangium sp. 7K107.</title>
        <authorList>
            <person name="Sahin N."/>
            <person name="Saygin H."/>
            <person name="Ay H."/>
        </authorList>
    </citation>
    <scope>NUCLEOTIDE SEQUENCE [LARGE SCALE GENOMIC DNA]</scope>
    <source>
        <strain evidence="2 3">7K107</strain>
    </source>
</reference>
<dbReference type="SUPFAM" id="SSF52540">
    <property type="entry name" value="P-loop containing nucleoside triphosphate hydrolases"/>
    <property type="match status" value="1"/>
</dbReference>
<dbReference type="EMBL" id="POUA01000544">
    <property type="protein sequence ID" value="PZG22749.1"/>
    <property type="molecule type" value="Genomic_DNA"/>
</dbReference>
<gene>
    <name evidence="2" type="ORF">C1I98_36540</name>
</gene>
<proteinExistence type="predicted"/>
<feature type="non-terminal residue" evidence="2">
    <location>
        <position position="491"/>
    </location>
</feature>
<sequence>MLLVWRVQPQQVADLVKGQPGDQTVLVLCFGVLSPEQRHRMAAACRTGQGPVAGVVDDAAVGYLACLPGPSWAAAVGLLAPFGSANPYAAAGHAPPEMFYGRAAQLAAVTGGTGPCLVHGGRRLGKSALLRQAGRQARRTAPDTMVVSASIRQVGAVLPAAALWPALAAALDDAGLPHAHDRTPAGVRRLIGEWIGGDPARRMLMLLDDAEGFLAADARQASANVAALADLMEETGHRVRVVFAGPGHPGRFQGEAVTVGPLDPQDAFDLLTRPLAALGLRLGPEAAARVVTEANNAPALIRLFADALLCRARRAPVARTTLPYAVTREDVTAVWLDLRAAPGYRDRLERALGLAGRCKVIVYAMAFHALDAGPDAVLTTDELRAACEEWWPEGFAGAGGDFPALLEECVGLGMLAADGGGFRLRTPYILTLLGGAGQIEAVLEGGFGAPAGFDPESVRAPGPDGRDRSPLTGGQVARLLRPGGGLRLVTG</sequence>